<gene>
    <name evidence="1" type="ORF">H8E41_02625</name>
</gene>
<organism evidence="1 2">
    <name type="scientific">Candidatus Desulfobia pelagia</name>
    <dbReference type="NCBI Taxonomy" id="2841692"/>
    <lineage>
        <taxon>Bacteria</taxon>
        <taxon>Pseudomonadati</taxon>
        <taxon>Thermodesulfobacteriota</taxon>
        <taxon>Desulfobulbia</taxon>
        <taxon>Desulfobulbales</taxon>
        <taxon>Desulfobulbaceae</taxon>
        <taxon>Candidatus Desulfobia</taxon>
    </lineage>
</organism>
<dbReference type="AlphaFoldDB" id="A0A8J6N8X0"/>
<reference evidence="1 2" key="1">
    <citation type="submission" date="2020-08" db="EMBL/GenBank/DDBJ databases">
        <title>Bridging the membrane lipid divide: bacteria of the FCB group superphylum have the potential to synthesize archaeal ether lipids.</title>
        <authorList>
            <person name="Villanueva L."/>
            <person name="Von Meijenfeldt F.A.B."/>
            <person name="Westbye A.B."/>
            <person name="Yadav S."/>
            <person name="Hopmans E.C."/>
            <person name="Dutilh B.E."/>
            <person name="Sinninghe Damste J.S."/>
        </authorList>
    </citation>
    <scope>NUCLEOTIDE SEQUENCE [LARGE SCALE GENOMIC DNA]</scope>
    <source>
        <strain evidence="1">NIOZ-UU47</strain>
    </source>
</reference>
<comment type="caution">
    <text evidence="1">The sequence shown here is derived from an EMBL/GenBank/DDBJ whole genome shotgun (WGS) entry which is preliminary data.</text>
</comment>
<protein>
    <submittedName>
        <fullName evidence="1">Uncharacterized protein</fullName>
    </submittedName>
</protein>
<dbReference type="Proteomes" id="UP000614424">
    <property type="component" value="Unassembled WGS sequence"/>
</dbReference>
<name>A0A8J6N8X0_9BACT</name>
<accession>A0A8J6N8X0</accession>
<evidence type="ECO:0000313" key="1">
    <source>
        <dbReference type="EMBL" id="MBC8316771.1"/>
    </source>
</evidence>
<evidence type="ECO:0000313" key="2">
    <source>
        <dbReference type="Proteomes" id="UP000614424"/>
    </source>
</evidence>
<sequence length="120" mass="14117">MTRQLSFTKIEKELLPVYRQKMGAAESTEDVKKFFVYIVMDLLNRAYEDAIRFEYAHISLNPVKSPYYNIDTNMTSSDDFKSIWDNSDLSHIVLRFTDTAMNHYTHLLQNPAKTESKIRN</sequence>
<proteinExistence type="predicted"/>
<dbReference type="EMBL" id="JACNJZ010000053">
    <property type="protein sequence ID" value="MBC8316771.1"/>
    <property type="molecule type" value="Genomic_DNA"/>
</dbReference>